<evidence type="ECO:0000256" key="1">
    <source>
        <dbReference type="SAM" id="Phobius"/>
    </source>
</evidence>
<keyword evidence="1" id="KW-1133">Transmembrane helix</keyword>
<proteinExistence type="predicted"/>
<keyword evidence="5" id="KW-1185">Reference proteome</keyword>
<accession>A0ABS1TD58</accession>
<dbReference type="Proteomes" id="UP000632377">
    <property type="component" value="Unassembled WGS sequence"/>
</dbReference>
<organism evidence="4 5">
    <name type="scientific">Clostridium rhizosphaerae</name>
    <dbReference type="NCBI Taxonomy" id="2803861"/>
    <lineage>
        <taxon>Bacteria</taxon>
        <taxon>Bacillati</taxon>
        <taxon>Bacillota</taxon>
        <taxon>Clostridia</taxon>
        <taxon>Eubacteriales</taxon>
        <taxon>Clostridiaceae</taxon>
        <taxon>Clostridium</taxon>
    </lineage>
</organism>
<dbReference type="Gene3D" id="3.90.640.20">
    <property type="entry name" value="Heat-shock cognate protein, ATPase"/>
    <property type="match status" value="1"/>
</dbReference>
<protein>
    <submittedName>
        <fullName evidence="4">DUF3298 domain-containing protein</fullName>
    </submittedName>
</protein>
<feature type="transmembrane region" description="Helical" evidence="1">
    <location>
        <begin position="47"/>
        <end position="65"/>
    </location>
</feature>
<dbReference type="Pfam" id="PF11738">
    <property type="entry name" value="DUF3298"/>
    <property type="match status" value="1"/>
</dbReference>
<feature type="domain" description="DUF4179" evidence="3">
    <location>
        <begin position="42"/>
        <end position="104"/>
    </location>
</feature>
<evidence type="ECO:0000259" key="2">
    <source>
        <dbReference type="Pfam" id="PF11738"/>
    </source>
</evidence>
<sequence length="300" mass="33653">MSNKSLNQLKNEYIETPIPEELDFIVNKAFRDSGVYSKKEKNIIKRSGVIAASIAVSVGVLTIGVNSNPVFAATLSKIPVVGSVIKVLTFKEYTVNEDKYKADIKVPSIQGLKNKTLENSLNEKYLAENKKLYDEFKADMENLKKNGDGHLGINSGYVVKTDNENILSVGRYIVNTVGSSSTTFKYDTVDKKNEILITLPSLFKDKRYVDVISENIKKQMREQMKSDPNKIYWIANGSKGDSMDIFNKIPENQNFYINAQSQLVISFDKYEVAPGSMGIVEFVIPTNLISDLLVSNDYIK</sequence>
<dbReference type="RefSeq" id="WP_202750046.1">
    <property type="nucleotide sequence ID" value="NZ_JAESWC010000014.1"/>
</dbReference>
<reference evidence="4 5" key="1">
    <citation type="submission" date="2021-01" db="EMBL/GenBank/DDBJ databases">
        <title>Genome public.</title>
        <authorList>
            <person name="Liu C."/>
            <person name="Sun Q."/>
        </authorList>
    </citation>
    <scope>NUCLEOTIDE SEQUENCE [LARGE SCALE GENOMIC DNA]</scope>
    <source>
        <strain evidence="4 5">YIM B02515</strain>
    </source>
</reference>
<keyword evidence="1" id="KW-0812">Transmembrane</keyword>
<dbReference type="InterPro" id="IPR021729">
    <property type="entry name" value="DUF3298"/>
</dbReference>
<name>A0ABS1TD58_9CLOT</name>
<evidence type="ECO:0000313" key="4">
    <source>
        <dbReference type="EMBL" id="MBL4937292.1"/>
    </source>
</evidence>
<comment type="caution">
    <text evidence="4">The sequence shown here is derived from an EMBL/GenBank/DDBJ whole genome shotgun (WGS) entry which is preliminary data.</text>
</comment>
<keyword evidence="1" id="KW-0472">Membrane</keyword>
<feature type="domain" description="DUF3298" evidence="2">
    <location>
        <begin position="202"/>
        <end position="286"/>
    </location>
</feature>
<gene>
    <name evidence="4" type="ORF">JK636_16305</name>
</gene>
<dbReference type="InterPro" id="IPR037126">
    <property type="entry name" value="PdaC/RsiV-like_sf"/>
</dbReference>
<dbReference type="InterPro" id="IPR025436">
    <property type="entry name" value="DUF4179"/>
</dbReference>
<evidence type="ECO:0000313" key="5">
    <source>
        <dbReference type="Proteomes" id="UP000632377"/>
    </source>
</evidence>
<dbReference type="Gene3D" id="3.30.565.40">
    <property type="entry name" value="Fervidobacterium nodosum Rt17-B1 like"/>
    <property type="match status" value="1"/>
</dbReference>
<dbReference type="Pfam" id="PF13786">
    <property type="entry name" value="DUF4179"/>
    <property type="match status" value="1"/>
</dbReference>
<evidence type="ECO:0000259" key="3">
    <source>
        <dbReference type="Pfam" id="PF13786"/>
    </source>
</evidence>
<dbReference type="EMBL" id="JAESWC010000014">
    <property type="protein sequence ID" value="MBL4937292.1"/>
    <property type="molecule type" value="Genomic_DNA"/>
</dbReference>